<organism evidence="2 3">
    <name type="scientific">Alishewanella longhuensis</name>
    <dbReference type="NCBI Taxonomy" id="1091037"/>
    <lineage>
        <taxon>Bacteria</taxon>
        <taxon>Pseudomonadati</taxon>
        <taxon>Pseudomonadota</taxon>
        <taxon>Gammaproteobacteria</taxon>
        <taxon>Alteromonadales</taxon>
        <taxon>Alteromonadaceae</taxon>
        <taxon>Alishewanella</taxon>
    </lineage>
</organism>
<gene>
    <name evidence="2" type="ORF">GCM10010919_03110</name>
</gene>
<feature type="transmembrane region" description="Helical" evidence="1">
    <location>
        <begin position="38"/>
        <end position="56"/>
    </location>
</feature>
<keyword evidence="3" id="KW-1185">Reference proteome</keyword>
<protein>
    <submittedName>
        <fullName evidence="2">Uncharacterized protein</fullName>
    </submittedName>
</protein>
<dbReference type="EMBL" id="BNAO01000001">
    <property type="protein sequence ID" value="GHG60029.1"/>
    <property type="molecule type" value="Genomic_DNA"/>
</dbReference>
<feature type="transmembrane region" description="Helical" evidence="1">
    <location>
        <begin position="100"/>
        <end position="119"/>
    </location>
</feature>
<sequence length="122" mass="13908">MKELSIKQWFWTLTFTLPLTFYAIELLFGDTHFTPKGFFFHMVWSVIGVVIGYWLSTKLFAKYRHIKGITAITYFLLLLLVIGISALINLTGLRELKPLISEAFTLPLIVSAITLNSIIAKP</sequence>
<accession>A0ABQ3KY86</accession>
<keyword evidence="1" id="KW-0812">Transmembrane</keyword>
<evidence type="ECO:0000256" key="1">
    <source>
        <dbReference type="SAM" id="Phobius"/>
    </source>
</evidence>
<name>A0ABQ3KY86_9ALTE</name>
<comment type="caution">
    <text evidence="2">The sequence shown here is derived from an EMBL/GenBank/DDBJ whole genome shotgun (WGS) entry which is preliminary data.</text>
</comment>
<evidence type="ECO:0000313" key="2">
    <source>
        <dbReference type="EMBL" id="GHG60029.1"/>
    </source>
</evidence>
<reference evidence="3" key="1">
    <citation type="journal article" date="2019" name="Int. J. Syst. Evol. Microbiol.">
        <title>The Global Catalogue of Microorganisms (GCM) 10K type strain sequencing project: providing services to taxonomists for standard genome sequencing and annotation.</title>
        <authorList>
            <consortium name="The Broad Institute Genomics Platform"/>
            <consortium name="The Broad Institute Genome Sequencing Center for Infectious Disease"/>
            <person name="Wu L."/>
            <person name="Ma J."/>
        </authorList>
    </citation>
    <scope>NUCLEOTIDE SEQUENCE [LARGE SCALE GENOMIC DNA]</scope>
    <source>
        <strain evidence="3">CGMCC 1.7003</strain>
    </source>
</reference>
<keyword evidence="1" id="KW-1133">Transmembrane helix</keyword>
<keyword evidence="1" id="KW-0472">Membrane</keyword>
<dbReference type="Proteomes" id="UP000659697">
    <property type="component" value="Unassembled WGS sequence"/>
</dbReference>
<evidence type="ECO:0000313" key="3">
    <source>
        <dbReference type="Proteomes" id="UP000659697"/>
    </source>
</evidence>
<feature type="transmembrane region" description="Helical" evidence="1">
    <location>
        <begin position="68"/>
        <end position="88"/>
    </location>
</feature>
<feature type="transmembrane region" description="Helical" evidence="1">
    <location>
        <begin position="9"/>
        <end position="26"/>
    </location>
</feature>
<proteinExistence type="predicted"/>
<dbReference type="RefSeq" id="WP_189429420.1">
    <property type="nucleotide sequence ID" value="NZ_BNAO01000001.1"/>
</dbReference>